<comment type="catalytic activity">
    <reaction evidence="1 7">
        <text>Thiol-dependent hydrolysis of ester, thioester, amide, peptide and isopeptide bonds formed by the C-terminal Gly of ubiquitin (a 76-residue protein attached to proteins as an intracellular targeting signal).</text>
        <dbReference type="EC" id="3.4.19.12"/>
    </reaction>
</comment>
<evidence type="ECO:0000256" key="8">
    <source>
        <dbReference type="SAM" id="MobiDB-lite"/>
    </source>
</evidence>
<feature type="compositionally biased region" description="Polar residues" evidence="8">
    <location>
        <begin position="1"/>
        <end position="10"/>
    </location>
</feature>
<dbReference type="RefSeq" id="XP_007508138.1">
    <property type="nucleotide sequence ID" value="XM_007508076.1"/>
</dbReference>
<dbReference type="eggNOG" id="KOG1865">
    <property type="taxonomic scope" value="Eukaryota"/>
</dbReference>
<dbReference type="GeneID" id="19010733"/>
<dbReference type="AlphaFoldDB" id="K8ERQ3"/>
<keyword evidence="3 7" id="KW-0645">Protease</keyword>
<feature type="domain" description="USP" evidence="9">
    <location>
        <begin position="84"/>
        <end position="445"/>
    </location>
</feature>
<dbReference type="PANTHER" id="PTHR24006:SF758">
    <property type="entry name" value="UBIQUITIN CARBOXYL-TERMINAL HYDROLASE 36"/>
    <property type="match status" value="1"/>
</dbReference>
<feature type="compositionally biased region" description="Basic and acidic residues" evidence="8">
    <location>
        <begin position="613"/>
        <end position="623"/>
    </location>
</feature>
<dbReference type="InterPro" id="IPR028889">
    <property type="entry name" value="USP"/>
</dbReference>
<dbReference type="OrthoDB" id="420187at2759"/>
<feature type="compositionally biased region" description="Basic and acidic residues" evidence="8">
    <location>
        <begin position="26"/>
        <end position="45"/>
    </location>
</feature>
<dbReference type="InterPro" id="IPR018200">
    <property type="entry name" value="USP_CS"/>
</dbReference>
<dbReference type="InterPro" id="IPR050164">
    <property type="entry name" value="Peptidase_C19"/>
</dbReference>
<protein>
    <recommendedName>
        <fullName evidence="7">Ubiquitin carboxyl-terminal hydrolase</fullName>
        <ecNumber evidence="7">3.4.19.12</ecNumber>
    </recommendedName>
</protein>
<feature type="compositionally biased region" description="Acidic residues" evidence="8">
    <location>
        <begin position="581"/>
        <end position="594"/>
    </location>
</feature>
<feature type="compositionally biased region" description="Polar residues" evidence="8">
    <location>
        <begin position="449"/>
        <end position="461"/>
    </location>
</feature>
<feature type="compositionally biased region" description="Basic and acidic residues" evidence="8">
    <location>
        <begin position="462"/>
        <end position="490"/>
    </location>
</feature>
<evidence type="ECO:0000256" key="2">
    <source>
        <dbReference type="ARBA" id="ARBA00009085"/>
    </source>
</evidence>
<evidence type="ECO:0000313" key="11">
    <source>
        <dbReference type="Proteomes" id="UP000198341"/>
    </source>
</evidence>
<dbReference type="PANTHER" id="PTHR24006">
    <property type="entry name" value="UBIQUITIN CARBOXYL-TERMINAL HYDROLASE"/>
    <property type="match status" value="1"/>
</dbReference>
<evidence type="ECO:0000259" key="9">
    <source>
        <dbReference type="PROSITE" id="PS50235"/>
    </source>
</evidence>
<feature type="compositionally biased region" description="Acidic residues" evidence="8">
    <location>
        <begin position="508"/>
        <end position="523"/>
    </location>
</feature>
<dbReference type="InterPro" id="IPR038765">
    <property type="entry name" value="Papain-like_cys_pep_sf"/>
</dbReference>
<evidence type="ECO:0000313" key="10">
    <source>
        <dbReference type="EMBL" id="CCO20629.1"/>
    </source>
</evidence>
<dbReference type="PROSITE" id="PS00972">
    <property type="entry name" value="USP_1"/>
    <property type="match status" value="1"/>
</dbReference>
<feature type="region of interest" description="Disordered" evidence="8">
    <location>
        <begin position="1"/>
        <end position="63"/>
    </location>
</feature>
<evidence type="ECO:0000256" key="5">
    <source>
        <dbReference type="ARBA" id="ARBA00022801"/>
    </source>
</evidence>
<dbReference type="Proteomes" id="UP000198341">
    <property type="component" value="Chromosome 18"/>
</dbReference>
<evidence type="ECO:0000256" key="7">
    <source>
        <dbReference type="RuleBase" id="RU366025"/>
    </source>
</evidence>
<dbReference type="Pfam" id="PF00443">
    <property type="entry name" value="UCH"/>
    <property type="match status" value="1"/>
</dbReference>
<dbReference type="GO" id="GO:0005829">
    <property type="term" value="C:cytosol"/>
    <property type="evidence" value="ECO:0007669"/>
    <property type="project" value="TreeGrafter"/>
</dbReference>
<keyword evidence="6 7" id="KW-0788">Thiol protease</keyword>
<dbReference type="Gene3D" id="3.90.70.10">
    <property type="entry name" value="Cysteine proteinases"/>
    <property type="match status" value="1"/>
</dbReference>
<dbReference type="FunFam" id="3.90.70.10:FF:000119">
    <property type="entry name" value="Ubiquitin specific peptidase 36"/>
    <property type="match status" value="1"/>
</dbReference>
<proteinExistence type="inferred from homology"/>
<dbReference type="STRING" id="41875.K8ERQ3"/>
<feature type="region of interest" description="Disordered" evidence="8">
    <location>
        <begin position="449"/>
        <end position="706"/>
    </location>
</feature>
<gene>
    <name evidence="10" type="ordered locus">Bathy18g01470</name>
</gene>
<dbReference type="PROSITE" id="PS50235">
    <property type="entry name" value="USP_3"/>
    <property type="match status" value="1"/>
</dbReference>
<keyword evidence="4 7" id="KW-0833">Ubl conjugation pathway</keyword>
<keyword evidence="11" id="KW-1185">Reference proteome</keyword>
<dbReference type="EC" id="3.4.19.12" evidence="7"/>
<dbReference type="SUPFAM" id="SSF54001">
    <property type="entry name" value="Cysteine proteinases"/>
    <property type="match status" value="1"/>
</dbReference>
<dbReference type="GO" id="GO:0016579">
    <property type="term" value="P:protein deubiquitination"/>
    <property type="evidence" value="ECO:0007669"/>
    <property type="project" value="InterPro"/>
</dbReference>
<dbReference type="InterPro" id="IPR001394">
    <property type="entry name" value="Peptidase_C19_UCH"/>
</dbReference>
<keyword evidence="5 7" id="KW-0378">Hydrolase</keyword>
<evidence type="ECO:0000256" key="1">
    <source>
        <dbReference type="ARBA" id="ARBA00000707"/>
    </source>
</evidence>
<organism evidence="10 11">
    <name type="scientific">Bathycoccus prasinos</name>
    <dbReference type="NCBI Taxonomy" id="41875"/>
    <lineage>
        <taxon>Eukaryota</taxon>
        <taxon>Viridiplantae</taxon>
        <taxon>Chlorophyta</taxon>
        <taxon>Mamiellophyceae</taxon>
        <taxon>Mamiellales</taxon>
        <taxon>Bathycoccaceae</taxon>
        <taxon>Bathycoccus</taxon>
    </lineage>
</organism>
<evidence type="ECO:0000256" key="4">
    <source>
        <dbReference type="ARBA" id="ARBA00022786"/>
    </source>
</evidence>
<dbReference type="GO" id="GO:0005634">
    <property type="term" value="C:nucleus"/>
    <property type="evidence" value="ECO:0007669"/>
    <property type="project" value="TreeGrafter"/>
</dbReference>
<accession>K8ERQ3</accession>
<name>K8ERQ3_9CHLO</name>
<dbReference type="GO" id="GO:0006508">
    <property type="term" value="P:proteolysis"/>
    <property type="evidence" value="ECO:0007669"/>
    <property type="project" value="UniProtKB-KW"/>
</dbReference>
<dbReference type="PROSITE" id="PS00973">
    <property type="entry name" value="USP_2"/>
    <property type="match status" value="1"/>
</dbReference>
<dbReference type="EMBL" id="FO082261">
    <property type="protein sequence ID" value="CCO20629.1"/>
    <property type="molecule type" value="Genomic_DNA"/>
</dbReference>
<dbReference type="GO" id="GO:0004843">
    <property type="term" value="F:cysteine-type deubiquitinase activity"/>
    <property type="evidence" value="ECO:0007669"/>
    <property type="project" value="UniProtKB-UniRule"/>
</dbReference>
<comment type="similarity">
    <text evidence="2 7">Belongs to the peptidase C19 family.</text>
</comment>
<dbReference type="KEGG" id="bpg:Bathy18g01470"/>
<dbReference type="MEROPS" id="C19.A12"/>
<sequence length="706" mass="80315">MTNNNTSGQNGRRRVGRTIVLNGLNENRDGDKNNKSSQKDNEDTRANINKKRKKEEEEEKEKGNDLYPLSKIQMEWQTVSKIGSGLQNLGNTCFLNAVLQCLTYTPALANFFLNNEHQKHKNLSSGFNSLFEMGNLVKNTLIHSKNKHHAVPPTAFVKNIRALSKTFKKGRQEDSHEFARCLLDSMHKRCCMLGRVDDGSSSNTRNGKKLTANAIDPESKEAETTFIWRVFGGQLRSCVTCQSCGRESAKLDPCMDMSLECAKVKSLEQALKLFTRVEVLDGDNKYRCEGCKKLSRAKKQFSVDKAPNVLQIQLKRFEFVPFGRGKLSQFIEYPLVLDLTSYLTSILKINGGRRGKKRSKSANNAVLDDIMGGSSTEKAFSSSSSVYDLIGVLVHAGSSMNSGHYYSYVKAQNGFWFEMDDESVTNVSEKTVLRQKAYLLFYSLRNAPGTMTTRKTNTGNVDKNRMDELTRDFQAKKRKLDEEREKEKKVMTRKSKRDKNISNSPSSSEEDERKDEEEEEEDVVTVISARRNGKRGAGRSAGKNSRDVVKSKLFKQNRSGSKSPDFGIGKQRRRSKRASYSDDDDDEGYDEEGDRENKRDKGNMIKTFLKSRAQRDKNTRGWNDDDDDDNNKSRAMGMRQQVSTSQKKNVKKSRGYDELDEEYDRGKIAKHLRRREQKMPARPTKAPSRSAGGNAFQRKQGRRQRK</sequence>
<evidence type="ECO:0000256" key="6">
    <source>
        <dbReference type="ARBA" id="ARBA00022807"/>
    </source>
</evidence>
<evidence type="ECO:0000256" key="3">
    <source>
        <dbReference type="ARBA" id="ARBA00022670"/>
    </source>
</evidence>
<comment type="function">
    <text evidence="7">Recognizes and hydrolyzes the peptide bond at the C-terminal Gly of ubiquitin. Involved in the processing of poly-ubiquitin precursors as well as that of ubiquitinated proteins.</text>
</comment>
<reference evidence="10 11" key="1">
    <citation type="submission" date="2011-10" db="EMBL/GenBank/DDBJ databases">
        <authorList>
            <person name="Genoscope - CEA"/>
        </authorList>
    </citation>
    <scope>NUCLEOTIDE SEQUENCE [LARGE SCALE GENOMIC DNA]</scope>
    <source>
        <strain evidence="10 11">RCC 1105</strain>
    </source>
</reference>